<dbReference type="PANTHER" id="PTHR32098">
    <property type="entry name" value="LYCOPENE BETA/EPSILON CYCLASE PROTEIN"/>
    <property type="match status" value="1"/>
</dbReference>
<evidence type="ECO:0000313" key="2">
    <source>
        <dbReference type="Proteomes" id="UP000265515"/>
    </source>
</evidence>
<dbReference type="STRING" id="69332.A0A388KM73"/>
<dbReference type="Gramene" id="GBG71150">
    <property type="protein sequence ID" value="GBG71150"/>
    <property type="gene ID" value="CBR_g8452"/>
</dbReference>
<dbReference type="AlphaFoldDB" id="A0A388KM73"/>
<keyword evidence="2" id="KW-1185">Reference proteome</keyword>
<protein>
    <submittedName>
        <fullName evidence="1">Uncharacterized protein</fullName>
    </submittedName>
</protein>
<gene>
    <name evidence="1" type="ORF">CBR_g8452</name>
</gene>
<dbReference type="Proteomes" id="UP000265515">
    <property type="component" value="Unassembled WGS sequence"/>
</dbReference>
<organism evidence="1 2">
    <name type="scientific">Chara braunii</name>
    <name type="common">Braun's stonewort</name>
    <dbReference type="NCBI Taxonomy" id="69332"/>
    <lineage>
        <taxon>Eukaryota</taxon>
        <taxon>Viridiplantae</taxon>
        <taxon>Streptophyta</taxon>
        <taxon>Charophyceae</taxon>
        <taxon>Charales</taxon>
        <taxon>Characeae</taxon>
        <taxon>Chara</taxon>
    </lineage>
</organism>
<comment type="caution">
    <text evidence="1">The sequence shown here is derived from an EMBL/GenBank/DDBJ whole genome shotgun (WGS) entry which is preliminary data.</text>
</comment>
<reference evidence="1 2" key="1">
    <citation type="journal article" date="2018" name="Cell">
        <title>The Chara Genome: Secondary Complexity and Implications for Plant Terrestrialization.</title>
        <authorList>
            <person name="Nishiyama T."/>
            <person name="Sakayama H."/>
            <person name="Vries J.D."/>
            <person name="Buschmann H."/>
            <person name="Saint-Marcoux D."/>
            <person name="Ullrich K.K."/>
            <person name="Haas F.B."/>
            <person name="Vanderstraeten L."/>
            <person name="Becker D."/>
            <person name="Lang D."/>
            <person name="Vosolsobe S."/>
            <person name="Rombauts S."/>
            <person name="Wilhelmsson P.K.I."/>
            <person name="Janitza P."/>
            <person name="Kern R."/>
            <person name="Heyl A."/>
            <person name="Rumpler F."/>
            <person name="Villalobos L.I.A.C."/>
            <person name="Clay J.M."/>
            <person name="Skokan R."/>
            <person name="Toyoda A."/>
            <person name="Suzuki Y."/>
            <person name="Kagoshima H."/>
            <person name="Schijlen E."/>
            <person name="Tajeshwar N."/>
            <person name="Catarino B."/>
            <person name="Hetherington A.J."/>
            <person name="Saltykova A."/>
            <person name="Bonnot C."/>
            <person name="Breuninger H."/>
            <person name="Symeonidi A."/>
            <person name="Radhakrishnan G.V."/>
            <person name="Van Nieuwerburgh F."/>
            <person name="Deforce D."/>
            <person name="Chang C."/>
            <person name="Karol K.G."/>
            <person name="Hedrich R."/>
            <person name="Ulvskov P."/>
            <person name="Glockner G."/>
            <person name="Delwiche C.F."/>
            <person name="Petrasek J."/>
            <person name="Van de Peer Y."/>
            <person name="Friml J."/>
            <person name="Beilby M."/>
            <person name="Dolan L."/>
            <person name="Kohara Y."/>
            <person name="Sugano S."/>
            <person name="Fujiyama A."/>
            <person name="Delaux P.-M."/>
            <person name="Quint M."/>
            <person name="TheiBen G."/>
            <person name="Hagemann M."/>
            <person name="Harholt J."/>
            <person name="Dunand C."/>
            <person name="Zachgo S."/>
            <person name="Langdale J."/>
            <person name="Maumus F."/>
            <person name="Straeten D.V.D."/>
            <person name="Gould S.B."/>
            <person name="Rensing S.A."/>
        </authorList>
    </citation>
    <scope>NUCLEOTIDE SEQUENCE [LARGE SCALE GENOMIC DNA]</scope>
    <source>
        <strain evidence="1 2">S276</strain>
    </source>
</reference>
<dbReference type="EMBL" id="BFEA01000142">
    <property type="protein sequence ID" value="GBG71150.1"/>
    <property type="molecule type" value="Genomic_DNA"/>
</dbReference>
<dbReference type="PANTHER" id="PTHR32098:SF5">
    <property type="entry name" value="LYCOPENE BETA_EPSILON CYCLASE PROTEIN"/>
    <property type="match status" value="1"/>
</dbReference>
<name>A0A388KM73_CHABU</name>
<dbReference type="OrthoDB" id="4211at2759"/>
<evidence type="ECO:0000313" key="1">
    <source>
        <dbReference type="EMBL" id="GBG71150.1"/>
    </source>
</evidence>
<proteinExistence type="predicted"/>
<accession>A0A388KM73</accession>
<sequence>MRILWQYTMEYVSGIGGCVVFICGGGFRAYSHQDVFSALDAIAGQCYPNWGLPDAAPNKVMKTVSTIARTGDLMYSTHDIRKLGKWPCQLFWEAFPTGSGPLDRTTYLFTYIDAHPERPSLELMMETYFNEMPQYQGVQIEDIQFLRFVFAMFPTYRDSPLPAAFDRVLQVGDASGIQSPLSFGGFGSIARHLKRLASG</sequence>